<dbReference type="PANTHER" id="PTHR30086:SF14">
    <property type="entry name" value="HOMOSERINE_HOMOSERINE LACTONE EFFLUX PROTEIN"/>
    <property type="match status" value="1"/>
</dbReference>
<dbReference type="PIRSF" id="PIRSF006324">
    <property type="entry name" value="LeuE"/>
    <property type="match status" value="1"/>
</dbReference>
<evidence type="ECO:0000256" key="3">
    <source>
        <dbReference type="ARBA" id="ARBA00022475"/>
    </source>
</evidence>
<dbReference type="Pfam" id="PF01810">
    <property type="entry name" value="LysE"/>
    <property type="match status" value="1"/>
</dbReference>
<dbReference type="Proteomes" id="UP000053235">
    <property type="component" value="Unassembled WGS sequence"/>
</dbReference>
<keyword evidence="6 7" id="KW-0472">Membrane</keyword>
<keyword evidence="5 7" id="KW-1133">Transmembrane helix</keyword>
<reference evidence="9" key="1">
    <citation type="submission" date="2015-07" db="EMBL/GenBank/DDBJ databases">
        <authorList>
            <person name="Rodrigo-Torres Lidia"/>
            <person name="Arahal R.David."/>
        </authorList>
    </citation>
    <scope>NUCLEOTIDE SEQUENCE [LARGE SCALE GENOMIC DNA]</scope>
    <source>
        <strain evidence="9">CECT 5112</strain>
    </source>
</reference>
<keyword evidence="4 7" id="KW-0812">Transmembrane</keyword>
<keyword evidence="3" id="KW-1003">Cell membrane</keyword>
<protein>
    <submittedName>
        <fullName evidence="8">Homoserine/homoserine lactone efflux protein</fullName>
    </submittedName>
</protein>
<feature type="transmembrane region" description="Helical" evidence="7">
    <location>
        <begin position="112"/>
        <end position="138"/>
    </location>
</feature>
<dbReference type="GO" id="GO:0042970">
    <property type="term" value="F:homoserine transmembrane transporter activity"/>
    <property type="evidence" value="ECO:0007669"/>
    <property type="project" value="TreeGrafter"/>
</dbReference>
<gene>
    <name evidence="8" type="primary">rhtB_7</name>
    <name evidence="8" type="ORF">LAX5112_02990</name>
</gene>
<dbReference type="OrthoDB" id="9804822at2"/>
<evidence type="ECO:0000256" key="6">
    <source>
        <dbReference type="ARBA" id="ARBA00023136"/>
    </source>
</evidence>
<name>A0A0M7ABE2_9HYPH</name>
<dbReference type="AlphaFoldDB" id="A0A0M7ABE2"/>
<feature type="transmembrane region" description="Helical" evidence="7">
    <location>
        <begin position="144"/>
        <end position="168"/>
    </location>
</feature>
<evidence type="ECO:0000256" key="4">
    <source>
        <dbReference type="ARBA" id="ARBA00022692"/>
    </source>
</evidence>
<evidence type="ECO:0000256" key="5">
    <source>
        <dbReference type="ARBA" id="ARBA00022989"/>
    </source>
</evidence>
<evidence type="ECO:0000256" key="1">
    <source>
        <dbReference type="ARBA" id="ARBA00004651"/>
    </source>
</evidence>
<comment type="similarity">
    <text evidence="2">Belongs to the Rht family.</text>
</comment>
<organism evidence="8 9">
    <name type="scientific">Roseibium alexandrii</name>
    <dbReference type="NCBI Taxonomy" id="388408"/>
    <lineage>
        <taxon>Bacteria</taxon>
        <taxon>Pseudomonadati</taxon>
        <taxon>Pseudomonadota</taxon>
        <taxon>Alphaproteobacteria</taxon>
        <taxon>Hyphomicrobiales</taxon>
        <taxon>Stappiaceae</taxon>
        <taxon>Roseibium</taxon>
    </lineage>
</organism>
<sequence length="203" mass="21591">MPLETWLAFVAASLILTMTPGPSILLGMVHALRFGTKRTLYTALGDISANMIQMLLVAAGLGIVIANSAVGFQAIKWTGVGVLIYMAVKMWRSAPTLLDAAAPDRSAHPARLYASGFAVAFGNPKALVFFTAFFPQFIDPTAPALNQLSIMCPTMAALDFAFVMLYAAGAKQFLGFLRQHPRLLNRTAGGTLLTAAGILATTR</sequence>
<accession>A0A0M7ABE2</accession>
<dbReference type="InterPro" id="IPR001123">
    <property type="entry name" value="LeuE-type"/>
</dbReference>
<evidence type="ECO:0000313" key="9">
    <source>
        <dbReference type="Proteomes" id="UP000053235"/>
    </source>
</evidence>
<dbReference type="GO" id="GO:0005886">
    <property type="term" value="C:plasma membrane"/>
    <property type="evidence" value="ECO:0007669"/>
    <property type="project" value="UniProtKB-SubCell"/>
</dbReference>
<dbReference type="STRING" id="388408.LAX5112_02990"/>
<feature type="transmembrane region" description="Helical" evidence="7">
    <location>
        <begin position="40"/>
        <end position="66"/>
    </location>
</feature>
<keyword evidence="9" id="KW-1185">Reference proteome</keyword>
<dbReference type="PANTHER" id="PTHR30086">
    <property type="entry name" value="ARGININE EXPORTER PROTEIN ARGO"/>
    <property type="match status" value="1"/>
</dbReference>
<dbReference type="EMBL" id="CXWD01000011">
    <property type="protein sequence ID" value="CTQ71967.1"/>
    <property type="molecule type" value="Genomic_DNA"/>
</dbReference>
<evidence type="ECO:0000313" key="8">
    <source>
        <dbReference type="EMBL" id="CTQ71967.1"/>
    </source>
</evidence>
<proteinExistence type="inferred from homology"/>
<dbReference type="RefSeq" id="WP_055672492.1">
    <property type="nucleotide sequence ID" value="NZ_CXWD01000011.1"/>
</dbReference>
<evidence type="ECO:0000256" key="7">
    <source>
        <dbReference type="SAM" id="Phobius"/>
    </source>
</evidence>
<evidence type="ECO:0000256" key="2">
    <source>
        <dbReference type="ARBA" id="ARBA00007928"/>
    </source>
</evidence>
<comment type="subcellular location">
    <subcellularLocation>
        <location evidence="1">Cell membrane</location>
        <topology evidence="1">Multi-pass membrane protein</topology>
    </subcellularLocation>
</comment>
<feature type="transmembrane region" description="Helical" evidence="7">
    <location>
        <begin position="6"/>
        <end position="28"/>
    </location>
</feature>